<keyword evidence="6 17" id="KW-0597">Phosphoprotein</keyword>
<dbReference type="SUPFAM" id="SSF55874">
    <property type="entry name" value="ATPase domain of HSP90 chaperone/DNA topoisomerase II/histidine kinase"/>
    <property type="match status" value="1"/>
</dbReference>
<feature type="domain" description="PAC" evidence="22">
    <location>
        <begin position="278"/>
        <end position="330"/>
    </location>
</feature>
<accession>A0A918P6D1</accession>
<dbReference type="Gene3D" id="1.10.287.130">
    <property type="match status" value="1"/>
</dbReference>
<dbReference type="InterPro" id="IPR036890">
    <property type="entry name" value="HATPase_C_sf"/>
</dbReference>
<dbReference type="PROSITE" id="PS50109">
    <property type="entry name" value="HIS_KIN"/>
    <property type="match status" value="1"/>
</dbReference>
<dbReference type="SMART" id="SM00448">
    <property type="entry name" value="REC"/>
    <property type="match status" value="2"/>
</dbReference>
<evidence type="ECO:0000256" key="18">
    <source>
        <dbReference type="SAM" id="Coils"/>
    </source>
</evidence>
<evidence type="ECO:0000313" key="24">
    <source>
        <dbReference type="EMBL" id="GGY22286.1"/>
    </source>
</evidence>
<dbReference type="InterPro" id="IPR000700">
    <property type="entry name" value="PAS-assoc_C"/>
</dbReference>
<evidence type="ECO:0000256" key="12">
    <source>
        <dbReference type="ARBA" id="ARBA00023012"/>
    </source>
</evidence>
<dbReference type="SMART" id="SM00388">
    <property type="entry name" value="HisKA"/>
    <property type="match status" value="1"/>
</dbReference>
<feature type="modified residue" description="4-aspartylphosphate" evidence="17">
    <location>
        <position position="908"/>
    </location>
</feature>
<evidence type="ECO:0000256" key="15">
    <source>
        <dbReference type="ARBA" id="ARBA00070152"/>
    </source>
</evidence>
<evidence type="ECO:0000256" key="14">
    <source>
        <dbReference type="ARBA" id="ARBA00058004"/>
    </source>
</evidence>
<evidence type="ECO:0000256" key="10">
    <source>
        <dbReference type="ARBA" id="ARBA00022840"/>
    </source>
</evidence>
<dbReference type="Pfam" id="PF02518">
    <property type="entry name" value="HATPase_c"/>
    <property type="match status" value="1"/>
</dbReference>
<dbReference type="PRINTS" id="PR00344">
    <property type="entry name" value="BCTRLSENSOR"/>
</dbReference>
<dbReference type="Pfam" id="PF08448">
    <property type="entry name" value="PAS_4"/>
    <property type="match status" value="2"/>
</dbReference>
<keyword evidence="10" id="KW-0547">Nucleotide-binding</keyword>
<dbReference type="SMART" id="SM00091">
    <property type="entry name" value="PAS"/>
    <property type="match status" value="3"/>
</dbReference>
<dbReference type="InterPro" id="IPR008207">
    <property type="entry name" value="Sig_transdc_His_kin_Hpt_dom"/>
</dbReference>
<dbReference type="AlphaFoldDB" id="A0A918P6D1"/>
<dbReference type="GO" id="GO:0005886">
    <property type="term" value="C:plasma membrane"/>
    <property type="evidence" value="ECO:0007669"/>
    <property type="project" value="UniProtKB-SubCell"/>
</dbReference>
<dbReference type="NCBIfam" id="TIGR00229">
    <property type="entry name" value="sensory_box"/>
    <property type="match status" value="3"/>
</dbReference>
<comment type="caution">
    <text evidence="24">The sequence shown here is derived from an EMBL/GenBank/DDBJ whole genome shotgun (WGS) entry which is preliminary data.</text>
</comment>
<dbReference type="SUPFAM" id="SSF47384">
    <property type="entry name" value="Homodimeric domain of signal transducing histidine kinase"/>
    <property type="match status" value="1"/>
</dbReference>
<dbReference type="CDD" id="cd16922">
    <property type="entry name" value="HATPase_EvgS-ArcB-TorS-like"/>
    <property type="match status" value="1"/>
</dbReference>
<feature type="domain" description="Histidine kinase" evidence="19">
    <location>
        <begin position="612"/>
        <end position="833"/>
    </location>
</feature>
<protein>
    <recommendedName>
        <fullName evidence="15">Virulence sensor protein BvgS</fullName>
        <ecNumber evidence="3">2.7.13.3</ecNumber>
    </recommendedName>
</protein>
<dbReference type="GO" id="GO:0006355">
    <property type="term" value="P:regulation of DNA-templated transcription"/>
    <property type="evidence" value="ECO:0007669"/>
    <property type="project" value="InterPro"/>
</dbReference>
<evidence type="ECO:0000256" key="3">
    <source>
        <dbReference type="ARBA" id="ARBA00012438"/>
    </source>
</evidence>
<dbReference type="InterPro" id="IPR001610">
    <property type="entry name" value="PAC"/>
</dbReference>
<comment type="catalytic activity">
    <reaction evidence="1">
        <text>ATP + protein L-histidine = ADP + protein N-phospho-L-histidine.</text>
        <dbReference type="EC" id="2.7.13.3"/>
    </reaction>
</comment>
<keyword evidence="4" id="KW-1003">Cell membrane</keyword>
<feature type="modified residue" description="Phosphohistidine" evidence="16">
    <location>
        <position position="1044"/>
    </location>
</feature>
<evidence type="ECO:0000313" key="25">
    <source>
        <dbReference type="Proteomes" id="UP000645257"/>
    </source>
</evidence>
<keyword evidence="8" id="KW-0812">Transmembrane</keyword>
<evidence type="ECO:0000256" key="5">
    <source>
        <dbReference type="ARBA" id="ARBA00022519"/>
    </source>
</evidence>
<sequence length="1107" mass="121778">MKPRMLVVEDSPTQAERLRYILEQEGYAVTVSGNGKEALESVRRAPPTLVISDIVMPQMGGYELCRQIKGDPALSHIPVFLVTELTDPQDVIRGLECSADHFILKPYDERHLLGRVKFAMLNQDLRQTDRAGMGVEIMFNGQSHYIAADRLQILNLLLSTYDAAIQRNTALDGAKEEMRAANRELTELNRRLAHESQERRQAEQRLRSILDNLNAFVGELSPDGVLREANNLILREGGVWREDLIGKHLCDIWSFSHSDSVRKALLADIARAGTGAMVRHDLTVRMGDGRLSPVDFMLVPVCDDGGHVVKLIASAIDIAARKEAERVAERLNRDLERSNTALAAKEQEKRAILDNVRDGIVTTDDTGVVLSANQAVTRLFGYSEQDIVGQAISRLLPEPGWLAASGPAGFRALDKQVVQGARVTGERLPLDLAITEYRLNGKHVFIWNLHDCRERLSSEGQLRESREVLRRFKESLDQTQDCIFLFDPDSLRFTYANRGAQSLVGYSEDELLDMSPPMLMPEADEPAFRQDLQALTREHSAASMTERVYRRKDGRSVQVEVLTQWVQGGDKPAQFVMVVRDITERKRSERLLLEAKDEAVLANRAKDAFLATMSHEIRTPLNGLLGLLELLDTAALDADQREMLNAARDSGQGLMRIIGDVLDHAKIEAGKLTLLPEPVSINVLLRRVLGNFQAVARAKGLTMHAYCDPDVAPALLADPVRLGQIVANFVSNAVKFTDRGEVEVRAELLDDHDSAQTLLISVRDTGIGISEEAQTRLFRAFEQAEADTSRLYGGTGLGLAICRRLAGLMGGSVAVQSEAGRGTVMSARLRFPVARAPLPTGDASPGLIQAWPDGKVMPRILAVDDNSTNRLLLANQLKRLGLEVVMASGGDAALALWRTTPFDMLITDCNMPQMDGYALSRAVRDLERSESRGRAWIVAWTANILGDVPDRCKAAEMDDILIKPSELEHLRDMMMRFAQQREQAAPPVSAPPVNTAAMSALTGGNRELEVSLLRDFHAVLAVTRQEMAAASRAGDAARAAQLGHKLKSSALTVGATELARACLDLESAGHAADMPVLEECFARFEQAAASADAYLITLLSARGKTDE</sequence>
<reference evidence="24" key="2">
    <citation type="submission" date="2020-09" db="EMBL/GenBank/DDBJ databases">
        <authorList>
            <person name="Sun Q."/>
            <person name="Kim S."/>
        </authorList>
    </citation>
    <scope>NUCLEOTIDE SEQUENCE</scope>
    <source>
        <strain evidence="24">KCTC 32182</strain>
    </source>
</reference>
<evidence type="ECO:0000256" key="16">
    <source>
        <dbReference type="PROSITE-ProRule" id="PRU00110"/>
    </source>
</evidence>
<proteinExistence type="predicted"/>
<evidence type="ECO:0000256" key="4">
    <source>
        <dbReference type="ARBA" id="ARBA00022475"/>
    </source>
</evidence>
<evidence type="ECO:0000256" key="1">
    <source>
        <dbReference type="ARBA" id="ARBA00000085"/>
    </source>
</evidence>
<evidence type="ECO:0000259" key="23">
    <source>
        <dbReference type="PROSITE" id="PS50894"/>
    </source>
</evidence>
<dbReference type="InterPro" id="IPR013656">
    <property type="entry name" value="PAS_4"/>
</dbReference>
<dbReference type="Pfam" id="PF00512">
    <property type="entry name" value="HisKA"/>
    <property type="match status" value="1"/>
</dbReference>
<dbReference type="Proteomes" id="UP000645257">
    <property type="component" value="Unassembled WGS sequence"/>
</dbReference>
<dbReference type="InterPro" id="IPR003661">
    <property type="entry name" value="HisK_dim/P_dom"/>
</dbReference>
<keyword evidence="7" id="KW-0808">Transferase</keyword>
<dbReference type="InterPro" id="IPR000014">
    <property type="entry name" value="PAS"/>
</dbReference>
<dbReference type="RefSeq" id="WP_189535283.1">
    <property type="nucleotide sequence ID" value="NZ_BMYX01000017.1"/>
</dbReference>
<keyword evidence="12" id="KW-0902">Two-component regulatory system</keyword>
<dbReference type="EC" id="2.7.13.3" evidence="3"/>
<evidence type="ECO:0000256" key="8">
    <source>
        <dbReference type="ARBA" id="ARBA00022692"/>
    </source>
</evidence>
<feature type="modified residue" description="4-aspartylphosphate" evidence="17">
    <location>
        <position position="53"/>
    </location>
</feature>
<keyword evidence="9" id="KW-0418">Kinase</keyword>
<keyword evidence="10" id="KW-0067">ATP-binding</keyword>
<dbReference type="Gene3D" id="3.40.50.2300">
    <property type="match status" value="2"/>
</dbReference>
<feature type="domain" description="Response regulatory" evidence="20">
    <location>
        <begin position="859"/>
        <end position="978"/>
    </location>
</feature>
<feature type="domain" description="Response regulatory" evidence="20">
    <location>
        <begin position="4"/>
        <end position="120"/>
    </location>
</feature>
<dbReference type="CDD" id="cd00130">
    <property type="entry name" value="PAS"/>
    <property type="match status" value="3"/>
</dbReference>
<dbReference type="SUPFAM" id="SSF55785">
    <property type="entry name" value="PYP-like sensor domain (PAS domain)"/>
    <property type="match status" value="3"/>
</dbReference>
<evidence type="ECO:0000259" key="22">
    <source>
        <dbReference type="PROSITE" id="PS50113"/>
    </source>
</evidence>
<feature type="coiled-coil region" evidence="18">
    <location>
        <begin position="321"/>
        <end position="348"/>
    </location>
</feature>
<feature type="domain" description="PAS" evidence="21">
    <location>
        <begin position="345"/>
        <end position="398"/>
    </location>
</feature>
<dbReference type="InterPro" id="IPR001789">
    <property type="entry name" value="Sig_transdc_resp-reg_receiver"/>
</dbReference>
<evidence type="ECO:0000259" key="20">
    <source>
        <dbReference type="PROSITE" id="PS50110"/>
    </source>
</evidence>
<dbReference type="PANTHER" id="PTHR43047:SF78">
    <property type="entry name" value="SENSORY_REGULATORY PROTEIN RPFC"/>
    <property type="match status" value="1"/>
</dbReference>
<gene>
    <name evidence="24" type="ORF">GCM10011289_27460</name>
</gene>
<dbReference type="InterPro" id="IPR004358">
    <property type="entry name" value="Sig_transdc_His_kin-like_C"/>
</dbReference>
<feature type="coiled-coil region" evidence="18">
    <location>
        <begin position="171"/>
        <end position="212"/>
    </location>
</feature>
<name>A0A918P6D1_9NEIS</name>
<dbReference type="SMART" id="SM00387">
    <property type="entry name" value="HATPase_c"/>
    <property type="match status" value="1"/>
</dbReference>
<dbReference type="EMBL" id="BMYX01000017">
    <property type="protein sequence ID" value="GGY22286.1"/>
    <property type="molecule type" value="Genomic_DNA"/>
</dbReference>
<dbReference type="Pfam" id="PF00989">
    <property type="entry name" value="PAS"/>
    <property type="match status" value="1"/>
</dbReference>
<dbReference type="PROSITE" id="PS50894">
    <property type="entry name" value="HPT"/>
    <property type="match status" value="1"/>
</dbReference>
<dbReference type="InterPro" id="IPR005467">
    <property type="entry name" value="His_kinase_dom"/>
</dbReference>
<reference evidence="24" key="1">
    <citation type="journal article" date="2014" name="Int. J. Syst. Evol. Microbiol.">
        <title>Complete genome sequence of Corynebacterium casei LMG S-19264T (=DSM 44701T), isolated from a smear-ripened cheese.</title>
        <authorList>
            <consortium name="US DOE Joint Genome Institute (JGI-PGF)"/>
            <person name="Walter F."/>
            <person name="Albersmeier A."/>
            <person name="Kalinowski J."/>
            <person name="Ruckert C."/>
        </authorList>
    </citation>
    <scope>NUCLEOTIDE SEQUENCE</scope>
    <source>
        <strain evidence="24">KCTC 32182</strain>
    </source>
</reference>
<feature type="domain" description="HPt" evidence="23">
    <location>
        <begin position="1005"/>
        <end position="1102"/>
    </location>
</feature>
<dbReference type="InterPro" id="IPR035965">
    <property type="entry name" value="PAS-like_dom_sf"/>
</dbReference>
<dbReference type="InterPro" id="IPR003594">
    <property type="entry name" value="HATPase_dom"/>
</dbReference>
<evidence type="ECO:0000256" key="11">
    <source>
        <dbReference type="ARBA" id="ARBA00022989"/>
    </source>
</evidence>
<organism evidence="24 25">
    <name type="scientific">Paludibacterium paludis</name>
    <dbReference type="NCBI Taxonomy" id="1225769"/>
    <lineage>
        <taxon>Bacteria</taxon>
        <taxon>Pseudomonadati</taxon>
        <taxon>Pseudomonadota</taxon>
        <taxon>Betaproteobacteria</taxon>
        <taxon>Neisseriales</taxon>
        <taxon>Chromobacteriaceae</taxon>
        <taxon>Paludibacterium</taxon>
    </lineage>
</organism>
<evidence type="ECO:0000259" key="21">
    <source>
        <dbReference type="PROSITE" id="PS50112"/>
    </source>
</evidence>
<keyword evidence="11" id="KW-1133">Transmembrane helix</keyword>
<keyword evidence="5" id="KW-0997">Cell inner membrane</keyword>
<dbReference type="PANTHER" id="PTHR43047">
    <property type="entry name" value="TWO-COMPONENT HISTIDINE PROTEIN KINASE"/>
    <property type="match status" value="1"/>
</dbReference>
<dbReference type="Gene3D" id="3.30.450.20">
    <property type="entry name" value="PAS domain"/>
    <property type="match status" value="3"/>
</dbReference>
<dbReference type="GO" id="GO:0000155">
    <property type="term" value="F:phosphorelay sensor kinase activity"/>
    <property type="evidence" value="ECO:0007669"/>
    <property type="project" value="InterPro"/>
</dbReference>
<dbReference type="SUPFAM" id="SSF52172">
    <property type="entry name" value="CheY-like"/>
    <property type="match status" value="2"/>
</dbReference>
<feature type="domain" description="PAC" evidence="22">
    <location>
        <begin position="542"/>
        <end position="594"/>
    </location>
</feature>
<dbReference type="GO" id="GO:0009927">
    <property type="term" value="F:histidine phosphotransfer kinase activity"/>
    <property type="evidence" value="ECO:0007669"/>
    <property type="project" value="TreeGrafter"/>
</dbReference>
<evidence type="ECO:0000256" key="9">
    <source>
        <dbReference type="ARBA" id="ARBA00022777"/>
    </source>
</evidence>
<dbReference type="PROSITE" id="PS50112">
    <property type="entry name" value="PAS"/>
    <property type="match status" value="3"/>
</dbReference>
<comment type="subcellular location">
    <subcellularLocation>
        <location evidence="2">Cell inner membrane</location>
        <topology evidence="2">Multi-pass membrane protein</topology>
    </subcellularLocation>
</comment>
<dbReference type="SUPFAM" id="SSF47226">
    <property type="entry name" value="Histidine-containing phosphotransfer domain, HPT domain"/>
    <property type="match status" value="1"/>
</dbReference>
<dbReference type="SMART" id="SM00086">
    <property type="entry name" value="PAC"/>
    <property type="match status" value="3"/>
</dbReference>
<feature type="domain" description="PAS" evidence="21">
    <location>
        <begin position="468"/>
        <end position="538"/>
    </location>
</feature>
<dbReference type="FunFam" id="3.30.565.10:FF:000010">
    <property type="entry name" value="Sensor histidine kinase RcsC"/>
    <property type="match status" value="1"/>
</dbReference>
<keyword evidence="13" id="KW-0472">Membrane</keyword>
<evidence type="ECO:0000256" key="2">
    <source>
        <dbReference type="ARBA" id="ARBA00004429"/>
    </source>
</evidence>
<dbReference type="Gene3D" id="1.20.120.160">
    <property type="entry name" value="HPT domain"/>
    <property type="match status" value="1"/>
</dbReference>
<evidence type="ECO:0000259" key="19">
    <source>
        <dbReference type="PROSITE" id="PS50109"/>
    </source>
</evidence>
<dbReference type="PROSITE" id="PS50113">
    <property type="entry name" value="PAC"/>
    <property type="match status" value="2"/>
</dbReference>
<dbReference type="InterPro" id="IPR011006">
    <property type="entry name" value="CheY-like_superfamily"/>
</dbReference>
<dbReference type="InterPro" id="IPR013767">
    <property type="entry name" value="PAS_fold"/>
</dbReference>
<dbReference type="Pfam" id="PF00072">
    <property type="entry name" value="Response_reg"/>
    <property type="match status" value="2"/>
</dbReference>
<feature type="domain" description="PAS" evidence="21">
    <location>
        <begin position="202"/>
        <end position="260"/>
    </location>
</feature>
<dbReference type="CDD" id="cd00082">
    <property type="entry name" value="HisKA"/>
    <property type="match status" value="1"/>
</dbReference>
<evidence type="ECO:0000256" key="17">
    <source>
        <dbReference type="PROSITE-ProRule" id="PRU00169"/>
    </source>
</evidence>
<comment type="function">
    <text evidence="14">Member of the two-component regulatory system BvgS/BvgA. Phosphorylates BvgA via a four-step phosphorelay in response to environmental signals.</text>
</comment>
<dbReference type="Pfam" id="PF01627">
    <property type="entry name" value="Hpt"/>
    <property type="match status" value="1"/>
</dbReference>
<keyword evidence="25" id="KW-1185">Reference proteome</keyword>
<evidence type="ECO:0000256" key="7">
    <source>
        <dbReference type="ARBA" id="ARBA00022679"/>
    </source>
</evidence>
<dbReference type="Gene3D" id="3.30.565.10">
    <property type="entry name" value="Histidine kinase-like ATPase, C-terminal domain"/>
    <property type="match status" value="1"/>
</dbReference>
<dbReference type="PROSITE" id="PS50110">
    <property type="entry name" value="RESPONSE_REGULATORY"/>
    <property type="match status" value="2"/>
</dbReference>
<evidence type="ECO:0000256" key="13">
    <source>
        <dbReference type="ARBA" id="ARBA00023136"/>
    </source>
</evidence>
<dbReference type="InterPro" id="IPR036097">
    <property type="entry name" value="HisK_dim/P_sf"/>
</dbReference>
<dbReference type="InterPro" id="IPR036641">
    <property type="entry name" value="HPT_dom_sf"/>
</dbReference>
<evidence type="ECO:0000256" key="6">
    <source>
        <dbReference type="ARBA" id="ARBA00022553"/>
    </source>
</evidence>
<keyword evidence="18" id="KW-0175">Coiled coil</keyword>
<dbReference type="CDD" id="cd17546">
    <property type="entry name" value="REC_hyHK_CKI1_RcsC-like"/>
    <property type="match status" value="1"/>
</dbReference>